<dbReference type="Pfam" id="PF15062">
    <property type="entry name" value="ARL6IP6"/>
    <property type="match status" value="1"/>
</dbReference>
<dbReference type="Proteomes" id="UP000694565">
    <property type="component" value="Unplaced"/>
</dbReference>
<keyword evidence="1" id="KW-1133">Transmembrane helix</keyword>
<dbReference type="KEGG" id="clum:117742289"/>
<keyword evidence="1" id="KW-0472">Membrane</keyword>
<feature type="transmembrane region" description="Helical" evidence="1">
    <location>
        <begin position="131"/>
        <end position="153"/>
    </location>
</feature>
<dbReference type="Ensembl" id="ENSCLMT00005016505.1">
    <property type="protein sequence ID" value="ENSCLMP00005015540.1"/>
    <property type="gene ID" value="ENSCLMG00005008083.1"/>
</dbReference>
<dbReference type="GeneID" id="117742289"/>
<keyword evidence="3" id="KW-1185">Reference proteome</keyword>
<reference evidence="2" key="1">
    <citation type="submission" date="2025-08" db="UniProtKB">
        <authorList>
            <consortium name="Ensembl"/>
        </authorList>
    </citation>
    <scope>IDENTIFICATION</scope>
</reference>
<dbReference type="PANTHER" id="PTHR28640:SF1">
    <property type="entry name" value="ADP-RIBOSYLATION FACTOR-LIKE PROTEIN 6-INTERACTING PROTEIN 6"/>
    <property type="match status" value="1"/>
</dbReference>
<feature type="transmembrane region" description="Helical" evidence="1">
    <location>
        <begin position="80"/>
        <end position="102"/>
    </location>
</feature>
<dbReference type="CTD" id="151188"/>
<keyword evidence="1" id="KW-0812">Transmembrane</keyword>
<evidence type="ECO:0000256" key="1">
    <source>
        <dbReference type="SAM" id="Phobius"/>
    </source>
</evidence>
<accession>A0A8C2XAT3</accession>
<dbReference type="RefSeq" id="XP_034405333.1">
    <property type="nucleotide sequence ID" value="XM_034549442.1"/>
</dbReference>
<dbReference type="GeneTree" id="ENSGT00390000009987"/>
<dbReference type="RefSeq" id="XP_034405343.1">
    <property type="nucleotide sequence ID" value="XM_034549452.1"/>
</dbReference>
<organism evidence="2 3">
    <name type="scientific">Cyclopterus lumpus</name>
    <name type="common">Lumpsucker</name>
    <dbReference type="NCBI Taxonomy" id="8103"/>
    <lineage>
        <taxon>Eukaryota</taxon>
        <taxon>Metazoa</taxon>
        <taxon>Chordata</taxon>
        <taxon>Craniata</taxon>
        <taxon>Vertebrata</taxon>
        <taxon>Euteleostomi</taxon>
        <taxon>Actinopterygii</taxon>
        <taxon>Neopterygii</taxon>
        <taxon>Teleostei</taxon>
        <taxon>Neoteleostei</taxon>
        <taxon>Acanthomorphata</taxon>
        <taxon>Eupercaria</taxon>
        <taxon>Perciformes</taxon>
        <taxon>Cottioidei</taxon>
        <taxon>Cottales</taxon>
        <taxon>Cyclopteridae</taxon>
        <taxon>Cyclopterus</taxon>
    </lineage>
</organism>
<dbReference type="AlphaFoldDB" id="A0A8C2XAT3"/>
<evidence type="ECO:0008006" key="4">
    <source>
        <dbReference type="Google" id="ProtNLM"/>
    </source>
</evidence>
<feature type="transmembrane region" description="Helical" evidence="1">
    <location>
        <begin position="36"/>
        <end position="59"/>
    </location>
</feature>
<proteinExistence type="predicted"/>
<dbReference type="PANTHER" id="PTHR28640">
    <property type="entry name" value="ADP-RIBOSYLATION FACTOR-LIKE PROTEIN 6-INTERACTING PROTEIN 6"/>
    <property type="match status" value="1"/>
</dbReference>
<protein>
    <recommendedName>
        <fullName evidence="4">ADP-ribosylation factor-like protein 6-interacting protein 6</fullName>
    </recommendedName>
</protein>
<dbReference type="RefSeq" id="XP_034405352.1">
    <property type="nucleotide sequence ID" value="XM_034549461.1"/>
</dbReference>
<name>A0A8C2XAT3_CYCLU</name>
<gene>
    <name evidence="2" type="primary">arl6ip6</name>
</gene>
<evidence type="ECO:0000313" key="2">
    <source>
        <dbReference type="Ensembl" id="ENSCLMP00005015540.1"/>
    </source>
</evidence>
<evidence type="ECO:0000313" key="3">
    <source>
        <dbReference type="Proteomes" id="UP000694565"/>
    </source>
</evidence>
<dbReference type="InterPro" id="IPR029383">
    <property type="entry name" value="ARL6IP6"/>
</dbReference>
<reference evidence="2" key="2">
    <citation type="submission" date="2025-09" db="UniProtKB">
        <authorList>
            <consortium name="Ensembl"/>
        </authorList>
    </citation>
    <scope>IDENTIFICATION</scope>
</reference>
<dbReference type="RefSeq" id="XP_034405324.1">
    <property type="nucleotide sequence ID" value="XM_034549433.1"/>
</dbReference>
<sequence>MRNRTRATDRNLLIQDPSCETRTMSRPGLPPCTKPWSALSVVCSAGVVAAGGGVCALIYPILKELRAERVSRPDWTEERVLGLWSILVLSVFVGCVCCFFSWTLTELDSYRPAVVSGSPRTHLREVSDPGCHMGCGVAVLNGIMAMLTVIWSLI</sequence>
<dbReference type="OrthoDB" id="10070125at2759"/>